<dbReference type="Gene3D" id="3.20.20.70">
    <property type="entry name" value="Aldolase class I"/>
    <property type="match status" value="1"/>
</dbReference>
<name>A0A165T0M2_9AGAM</name>
<sequence>MTLSSFTRRTSRRNSPDDQGHNLTNLLPLPKDEISLLRHAGQSRKWPIKSQTQQCLDITQFKNLFQPIRIGAEELSHRIVLAPLTRLRANKAHVHGDLAVEYYKQRSSTPGTLLIAEGTIIAAKAGGWDHTPASEVVDAVQAQGCFIYLQFAALGRSGNPELLERDGISKDNFVGASAISAHPGGAVPRPMTHTDISEYLKVYATAASNAVLKDDFDGVEIHKGSGTLSGQFLQDVSNQRTDKYGGSIENRVRFPLQMVRAVADAIGEDRTAVHILPWDTSSGIRMQDPRPTFAHFVSKLCALHPGLAYLHVVEPRVSNLLTAEEGPLSESDSNDFIRNIWAPLPLISAGGYSRESATEATEKCDYLIAFGRTYIANPDLPMRFMKNTPLTPYDTSTFYAPDLGCTWIY</sequence>
<accession>A0A165T0M2</accession>
<dbReference type="STRING" id="1314782.A0A165T0M2"/>
<evidence type="ECO:0000259" key="2">
    <source>
        <dbReference type="Pfam" id="PF00724"/>
    </source>
</evidence>
<dbReference type="PANTHER" id="PTHR22893">
    <property type="entry name" value="NADH OXIDOREDUCTASE-RELATED"/>
    <property type="match status" value="1"/>
</dbReference>
<protein>
    <submittedName>
        <fullName evidence="3">FMN-linked oxidoreductase</fullName>
    </submittedName>
</protein>
<evidence type="ECO:0000313" key="3">
    <source>
        <dbReference type="EMBL" id="KZT25955.1"/>
    </source>
</evidence>
<dbReference type="FunCoup" id="A0A165T0M2">
    <property type="interactions" value="247"/>
</dbReference>
<dbReference type="InParanoid" id="A0A165T0M2"/>
<dbReference type="OrthoDB" id="276546at2759"/>
<dbReference type="InterPro" id="IPR001155">
    <property type="entry name" value="OxRdtase_FMN_N"/>
</dbReference>
<gene>
    <name evidence="3" type="ORF">NEOLEDRAFT_1156074</name>
</gene>
<dbReference type="AlphaFoldDB" id="A0A165T0M2"/>
<dbReference type="Pfam" id="PF00724">
    <property type="entry name" value="Oxidored_FMN"/>
    <property type="match status" value="1"/>
</dbReference>
<feature type="domain" description="NADH:flavin oxidoreductase/NADH oxidase N-terminal" evidence="2">
    <location>
        <begin position="63"/>
        <end position="389"/>
    </location>
</feature>
<dbReference type="EMBL" id="KV425569">
    <property type="protein sequence ID" value="KZT25955.1"/>
    <property type="molecule type" value="Genomic_DNA"/>
</dbReference>
<dbReference type="Proteomes" id="UP000076761">
    <property type="component" value="Unassembled WGS sequence"/>
</dbReference>
<dbReference type="GO" id="GO:0003959">
    <property type="term" value="F:NADPH dehydrogenase activity"/>
    <property type="evidence" value="ECO:0007669"/>
    <property type="project" value="TreeGrafter"/>
</dbReference>
<feature type="region of interest" description="Disordered" evidence="1">
    <location>
        <begin position="1"/>
        <end position="25"/>
    </location>
</feature>
<dbReference type="InterPro" id="IPR013785">
    <property type="entry name" value="Aldolase_TIM"/>
</dbReference>
<reference evidence="3 4" key="1">
    <citation type="journal article" date="2016" name="Mol. Biol. Evol.">
        <title>Comparative Genomics of Early-Diverging Mushroom-Forming Fungi Provides Insights into the Origins of Lignocellulose Decay Capabilities.</title>
        <authorList>
            <person name="Nagy L.G."/>
            <person name="Riley R."/>
            <person name="Tritt A."/>
            <person name="Adam C."/>
            <person name="Daum C."/>
            <person name="Floudas D."/>
            <person name="Sun H."/>
            <person name="Yadav J.S."/>
            <person name="Pangilinan J."/>
            <person name="Larsson K.H."/>
            <person name="Matsuura K."/>
            <person name="Barry K."/>
            <person name="Labutti K."/>
            <person name="Kuo R."/>
            <person name="Ohm R.A."/>
            <person name="Bhattacharya S.S."/>
            <person name="Shirouzu T."/>
            <person name="Yoshinaga Y."/>
            <person name="Martin F.M."/>
            <person name="Grigoriev I.V."/>
            <person name="Hibbett D.S."/>
        </authorList>
    </citation>
    <scope>NUCLEOTIDE SEQUENCE [LARGE SCALE GENOMIC DNA]</scope>
    <source>
        <strain evidence="3 4">HHB14362 ss-1</strain>
    </source>
</reference>
<dbReference type="GO" id="GO:0010181">
    <property type="term" value="F:FMN binding"/>
    <property type="evidence" value="ECO:0007669"/>
    <property type="project" value="InterPro"/>
</dbReference>
<organism evidence="3 4">
    <name type="scientific">Neolentinus lepideus HHB14362 ss-1</name>
    <dbReference type="NCBI Taxonomy" id="1314782"/>
    <lineage>
        <taxon>Eukaryota</taxon>
        <taxon>Fungi</taxon>
        <taxon>Dikarya</taxon>
        <taxon>Basidiomycota</taxon>
        <taxon>Agaricomycotina</taxon>
        <taxon>Agaricomycetes</taxon>
        <taxon>Gloeophyllales</taxon>
        <taxon>Gloeophyllaceae</taxon>
        <taxon>Neolentinus</taxon>
    </lineage>
</organism>
<dbReference type="InterPro" id="IPR045247">
    <property type="entry name" value="Oye-like"/>
</dbReference>
<evidence type="ECO:0000256" key="1">
    <source>
        <dbReference type="SAM" id="MobiDB-lite"/>
    </source>
</evidence>
<evidence type="ECO:0000313" key="4">
    <source>
        <dbReference type="Proteomes" id="UP000076761"/>
    </source>
</evidence>
<dbReference type="PANTHER" id="PTHR22893:SF91">
    <property type="entry name" value="NADPH DEHYDROGENASE 2-RELATED"/>
    <property type="match status" value="1"/>
</dbReference>
<dbReference type="SUPFAM" id="SSF51395">
    <property type="entry name" value="FMN-linked oxidoreductases"/>
    <property type="match status" value="1"/>
</dbReference>
<keyword evidence="4" id="KW-1185">Reference proteome</keyword>
<proteinExistence type="predicted"/>